<dbReference type="NCBIfam" id="TIGR01217">
    <property type="entry name" value="ac_ac_CoA_syn"/>
    <property type="match status" value="1"/>
</dbReference>
<keyword evidence="3" id="KW-0547">Nucleotide-binding</keyword>
<dbReference type="PROSITE" id="PS00455">
    <property type="entry name" value="AMP_BINDING"/>
    <property type="match status" value="1"/>
</dbReference>
<protein>
    <submittedName>
        <fullName evidence="8">Acetoacetyl-CoA synthetase</fullName>
    </submittedName>
</protein>
<dbReference type="InterPro" id="IPR042099">
    <property type="entry name" value="ANL_N_sf"/>
</dbReference>
<dbReference type="NCBIfam" id="NF002937">
    <property type="entry name" value="PRK03584.1"/>
    <property type="match status" value="1"/>
</dbReference>
<dbReference type="InterPro" id="IPR025110">
    <property type="entry name" value="AMP-bd_C"/>
</dbReference>
<name>A0A4V2UTU3_9SPHI</name>
<evidence type="ECO:0000256" key="3">
    <source>
        <dbReference type="ARBA" id="ARBA00022741"/>
    </source>
</evidence>
<dbReference type="Pfam" id="PF00501">
    <property type="entry name" value="AMP-binding"/>
    <property type="match status" value="1"/>
</dbReference>
<evidence type="ECO:0000256" key="4">
    <source>
        <dbReference type="ARBA" id="ARBA00022840"/>
    </source>
</evidence>
<evidence type="ECO:0000259" key="5">
    <source>
        <dbReference type="Pfam" id="PF00501"/>
    </source>
</evidence>
<dbReference type="Gene3D" id="3.30.300.30">
    <property type="match status" value="1"/>
</dbReference>
<dbReference type="PANTHER" id="PTHR42921:SF1">
    <property type="entry name" value="ACETOACETYL-COA SYNTHETASE"/>
    <property type="match status" value="1"/>
</dbReference>
<keyword evidence="9" id="KW-1185">Reference proteome</keyword>
<dbReference type="GO" id="GO:0030729">
    <property type="term" value="F:acetoacetate-CoA ligase activity"/>
    <property type="evidence" value="ECO:0007669"/>
    <property type="project" value="InterPro"/>
</dbReference>
<dbReference type="InterPro" id="IPR032387">
    <property type="entry name" value="ACAS_N"/>
</dbReference>
<dbReference type="Gene3D" id="3.40.50.12780">
    <property type="entry name" value="N-terminal domain of ligase-like"/>
    <property type="match status" value="1"/>
</dbReference>
<dbReference type="AlphaFoldDB" id="A0A4V2UTU3"/>
<feature type="domain" description="AMP-binding enzyme C-terminal" evidence="6">
    <location>
        <begin position="542"/>
        <end position="613"/>
    </location>
</feature>
<gene>
    <name evidence="8" type="ORF">EDD80_10475</name>
</gene>
<dbReference type="Pfam" id="PF16177">
    <property type="entry name" value="ACAS_N"/>
    <property type="match status" value="1"/>
</dbReference>
<dbReference type="InterPro" id="IPR005914">
    <property type="entry name" value="Acac_CoA_synth"/>
</dbReference>
<evidence type="ECO:0000313" key="8">
    <source>
        <dbReference type="EMBL" id="TCS87728.1"/>
    </source>
</evidence>
<evidence type="ECO:0000259" key="7">
    <source>
        <dbReference type="Pfam" id="PF16177"/>
    </source>
</evidence>
<evidence type="ECO:0000259" key="6">
    <source>
        <dbReference type="Pfam" id="PF13193"/>
    </source>
</evidence>
<feature type="domain" description="AMP-dependent synthetase/ligase" evidence="5">
    <location>
        <begin position="97"/>
        <end position="471"/>
    </location>
</feature>
<dbReference type="GO" id="GO:0005524">
    <property type="term" value="F:ATP binding"/>
    <property type="evidence" value="ECO:0007669"/>
    <property type="project" value="UniProtKB-KW"/>
</dbReference>
<reference evidence="8 9" key="1">
    <citation type="submission" date="2019-03" db="EMBL/GenBank/DDBJ databases">
        <title>Genomic Encyclopedia of Type Strains, Phase IV (KMG-IV): sequencing the most valuable type-strain genomes for metagenomic binning, comparative biology and taxonomic classification.</title>
        <authorList>
            <person name="Goeker M."/>
        </authorList>
    </citation>
    <scope>NUCLEOTIDE SEQUENCE [LARGE SCALE GENOMIC DNA]</scope>
    <source>
        <strain evidence="8 9">DSM 21100</strain>
    </source>
</reference>
<proteinExistence type="inferred from homology"/>
<comment type="caution">
    <text evidence="8">The sequence shown here is derived from an EMBL/GenBank/DDBJ whole genome shotgun (WGS) entry which is preliminary data.</text>
</comment>
<accession>A0A4V2UTU3</accession>
<keyword evidence="4" id="KW-0067">ATP-binding</keyword>
<dbReference type="Proteomes" id="UP000295807">
    <property type="component" value="Unassembled WGS sequence"/>
</dbReference>
<dbReference type="GO" id="GO:0006629">
    <property type="term" value="P:lipid metabolic process"/>
    <property type="evidence" value="ECO:0007669"/>
    <property type="project" value="InterPro"/>
</dbReference>
<comment type="similarity">
    <text evidence="1">Belongs to the ATP-dependent AMP-binding enzyme family.</text>
</comment>
<dbReference type="RefSeq" id="WP_132128818.1">
    <property type="nucleotide sequence ID" value="NZ_CP042432.1"/>
</dbReference>
<evidence type="ECO:0000313" key="9">
    <source>
        <dbReference type="Proteomes" id="UP000295807"/>
    </source>
</evidence>
<evidence type="ECO:0000256" key="1">
    <source>
        <dbReference type="ARBA" id="ARBA00006432"/>
    </source>
</evidence>
<evidence type="ECO:0000256" key="2">
    <source>
        <dbReference type="ARBA" id="ARBA00022598"/>
    </source>
</evidence>
<dbReference type="OrthoDB" id="9778383at2"/>
<dbReference type="Pfam" id="PF13193">
    <property type="entry name" value="AMP-binding_C"/>
    <property type="match status" value="1"/>
</dbReference>
<organism evidence="8 9">
    <name type="scientific">Anseongella ginsenosidimutans</name>
    <dbReference type="NCBI Taxonomy" id="496056"/>
    <lineage>
        <taxon>Bacteria</taxon>
        <taxon>Pseudomonadati</taxon>
        <taxon>Bacteroidota</taxon>
        <taxon>Sphingobacteriia</taxon>
        <taxon>Sphingobacteriales</taxon>
        <taxon>Sphingobacteriaceae</taxon>
        <taxon>Anseongella</taxon>
    </lineage>
</organism>
<dbReference type="SUPFAM" id="SSF56801">
    <property type="entry name" value="Acetyl-CoA synthetase-like"/>
    <property type="match status" value="1"/>
</dbReference>
<dbReference type="InterPro" id="IPR000873">
    <property type="entry name" value="AMP-dep_synth/lig_dom"/>
</dbReference>
<keyword evidence="2" id="KW-0436">Ligase</keyword>
<dbReference type="InterPro" id="IPR020845">
    <property type="entry name" value="AMP-binding_CS"/>
</dbReference>
<sequence>MHQPEKIWIPSPSFRERSHLSRYSSWLKENYSLNFRDYDSLWQWSTSHPADFWESIWKYFNIKSYTPYREVMSSEPMPHTRWFDGSTLNYAEHIFRNKTKERPALLYRSETTLLKEVSWEELESQTGALQAFFRKAKLCPGERVAACLPNIPEASVGLLATLSVGAIWSSCSPDFGAEGIIDRFSQISPKILIMASGYTYNGRPFNRLDVLEKVRKSLPTVDKVILVPFPGREDSARPEGVTLWEEAMQMQHGPLEFTPVPFAHPIWILYSSGTTGTPKAITHSHGGMLLEHLKYLSFHNDVHPGENFFWYSTTGWMMWNFVHASLLTGATAVLYEGSPAYPGLEALWELADKAPIHHFGASAPFLVACMKAGLNIREKYPLMSLRSIGSTGSPLPPEAFRYVYEQIREDVWLCSMSGGTDVCTAWVGGCPWEPVYDGEIQRRCLGVSMEAYDEKGFPLENEVGEMVVTVPLPCMPVYFWNDPRHERYLESYFSTYPGVWRHGDWLQITPHKGVRLLGRSDATLNRQGVRIGTAEIYRAMDKVEEVRESLIVNLERPGNGDYMPLFVLLKEGVSLTDELRERIKRIIREEFSPRHVPDAIIAVPDIPFTISGKKMETPVKKILMGKPSAEAANRAAMRNPGSLDFYSDLAKKLC</sequence>
<dbReference type="EMBL" id="SMAD01000004">
    <property type="protein sequence ID" value="TCS87728.1"/>
    <property type="molecule type" value="Genomic_DNA"/>
</dbReference>
<dbReference type="PANTHER" id="PTHR42921">
    <property type="entry name" value="ACETOACETYL-COA SYNTHETASE"/>
    <property type="match status" value="1"/>
</dbReference>
<feature type="domain" description="Acetyl-coenzyme A synthetase N-terminal" evidence="7">
    <location>
        <begin position="38"/>
        <end position="93"/>
    </location>
</feature>
<dbReference type="InterPro" id="IPR045851">
    <property type="entry name" value="AMP-bd_C_sf"/>
</dbReference>